<evidence type="ECO:0000313" key="3">
    <source>
        <dbReference type="Proteomes" id="UP000436138"/>
    </source>
</evidence>
<evidence type="ECO:0008006" key="4">
    <source>
        <dbReference type="Google" id="ProtNLM"/>
    </source>
</evidence>
<dbReference type="Pfam" id="PF03988">
    <property type="entry name" value="DUF347"/>
    <property type="match status" value="4"/>
</dbReference>
<accession>A0A6I6N153</accession>
<dbReference type="InterPro" id="IPR007136">
    <property type="entry name" value="DUF347"/>
</dbReference>
<reference evidence="2 3" key="1">
    <citation type="submission" date="2019-12" db="EMBL/GenBank/DDBJ databases">
        <title>Streptomyces sp. strain T44 isolated from rhizosphere soil of Broussonetia papyrifera.</title>
        <authorList>
            <person name="Mo P."/>
        </authorList>
    </citation>
    <scope>NUCLEOTIDE SEQUENCE [LARGE SCALE GENOMIC DNA]</scope>
    <source>
        <strain evidence="2 3">T44</strain>
    </source>
</reference>
<keyword evidence="3" id="KW-1185">Reference proteome</keyword>
<feature type="transmembrane region" description="Helical" evidence="1">
    <location>
        <begin position="154"/>
        <end position="173"/>
    </location>
</feature>
<name>A0A6I6N153_9ACTN</name>
<gene>
    <name evidence="2" type="ORF">GQF42_20015</name>
</gene>
<keyword evidence="1" id="KW-0472">Membrane</keyword>
<dbReference type="EMBL" id="CP047020">
    <property type="protein sequence ID" value="QHA05272.1"/>
    <property type="molecule type" value="Genomic_DNA"/>
</dbReference>
<sequence length="277" mass="29875">MAYETSEDPVLEEVGQAAPSRQRLRWNKVPEVTVCFWVIKVLCTTVGETAAGLLNEKAGLGLTGVSLLMSALLTVVLVVQFRTKGYRPGVYWPAVALISVVGSLVSDNLTDNRGVPLETTTVFAIALLIVFALWYRTERTLSIHHIDTTRREAYYWLAVLFTFALGTSAGDLVAEEIDLGYWVSAVLFAAAIAAIALAWFSLDLNAVLSFWIAYILTRPLGAFVGDYLSQPTGDGGLGLGTVVTSVLFLAVILGLVVYLSVTRKDITAPEKAGTLVA</sequence>
<feature type="transmembrane region" description="Helical" evidence="1">
    <location>
        <begin position="115"/>
        <end position="134"/>
    </location>
</feature>
<feature type="transmembrane region" description="Helical" evidence="1">
    <location>
        <begin position="90"/>
        <end position="109"/>
    </location>
</feature>
<keyword evidence="1" id="KW-1133">Transmembrane helix</keyword>
<evidence type="ECO:0000256" key="1">
    <source>
        <dbReference type="SAM" id="Phobius"/>
    </source>
</evidence>
<organism evidence="2 3">
    <name type="scientific">Streptomyces broussonetiae</name>
    <dbReference type="NCBI Taxonomy" id="2686304"/>
    <lineage>
        <taxon>Bacteria</taxon>
        <taxon>Bacillati</taxon>
        <taxon>Actinomycetota</taxon>
        <taxon>Actinomycetes</taxon>
        <taxon>Kitasatosporales</taxon>
        <taxon>Streptomycetaceae</taxon>
        <taxon>Streptomyces</taxon>
    </lineage>
</organism>
<dbReference type="KEGG" id="sbro:GQF42_20015"/>
<evidence type="ECO:0000313" key="2">
    <source>
        <dbReference type="EMBL" id="QHA05272.1"/>
    </source>
</evidence>
<feature type="transmembrane region" description="Helical" evidence="1">
    <location>
        <begin position="237"/>
        <end position="261"/>
    </location>
</feature>
<dbReference type="AlphaFoldDB" id="A0A6I6N153"/>
<feature type="transmembrane region" description="Helical" evidence="1">
    <location>
        <begin position="179"/>
        <end position="200"/>
    </location>
</feature>
<dbReference type="Proteomes" id="UP000436138">
    <property type="component" value="Chromosome"/>
</dbReference>
<proteinExistence type="predicted"/>
<protein>
    <recommendedName>
        <fullName evidence="4">Membrane-anchored protein</fullName>
    </recommendedName>
</protein>
<keyword evidence="1" id="KW-0812">Transmembrane</keyword>
<feature type="transmembrane region" description="Helical" evidence="1">
    <location>
        <begin position="207"/>
        <end position="225"/>
    </location>
</feature>
<dbReference type="RefSeq" id="WP_158921804.1">
    <property type="nucleotide sequence ID" value="NZ_CP047020.1"/>
</dbReference>
<feature type="transmembrane region" description="Helical" evidence="1">
    <location>
        <begin position="58"/>
        <end position="78"/>
    </location>
</feature>